<evidence type="ECO:0000313" key="2">
    <source>
        <dbReference type="Proteomes" id="UP000621455"/>
    </source>
</evidence>
<dbReference type="EMBL" id="WHJG01000006">
    <property type="protein sequence ID" value="NHZ79286.1"/>
    <property type="molecule type" value="Genomic_DNA"/>
</dbReference>
<sequence length="66" mass="7304">MVLRLPRRWQNKSALGGGQLRVIAQAIQHEARQQETGRNADPAIQLSHAAHGIDNVFYIKALCKTG</sequence>
<name>A0ABX0N7P9_9BURK</name>
<protein>
    <submittedName>
        <fullName evidence="1">Uncharacterized protein</fullName>
    </submittedName>
</protein>
<accession>A0ABX0N7P9</accession>
<keyword evidence="2" id="KW-1185">Reference proteome</keyword>
<reference evidence="1 2" key="1">
    <citation type="submission" date="2019-10" db="EMBL/GenBank/DDBJ databases">
        <title>Taxonomy of Antarctic Massilia spp.: description of Massilia rubra sp. nov., Massilia aquatica sp. nov., Massilia mucilaginosa sp. nov., Massilia frigida sp. nov. isolated from streams, lakes and regoliths.</title>
        <authorList>
            <person name="Holochova P."/>
            <person name="Sedlacek I."/>
            <person name="Kralova S."/>
            <person name="Maslanova I."/>
            <person name="Busse H.-J."/>
            <person name="Stankova E."/>
            <person name="Vrbovska V."/>
            <person name="Kovarovic V."/>
            <person name="Bartak M."/>
            <person name="Svec P."/>
            <person name="Pantucek R."/>
        </authorList>
    </citation>
    <scope>NUCLEOTIDE SEQUENCE [LARGE SCALE GENOMIC DNA]</scope>
    <source>
        <strain evidence="1 2">CCM 8695</strain>
    </source>
</reference>
<evidence type="ECO:0000313" key="1">
    <source>
        <dbReference type="EMBL" id="NHZ79286.1"/>
    </source>
</evidence>
<proteinExistence type="predicted"/>
<organism evidence="1 2">
    <name type="scientific">Massilia frigida</name>
    <dbReference type="NCBI Taxonomy" id="2609281"/>
    <lineage>
        <taxon>Bacteria</taxon>
        <taxon>Pseudomonadati</taxon>
        <taxon>Pseudomonadota</taxon>
        <taxon>Betaproteobacteria</taxon>
        <taxon>Burkholderiales</taxon>
        <taxon>Oxalobacteraceae</taxon>
        <taxon>Telluria group</taxon>
        <taxon>Massilia</taxon>
    </lineage>
</organism>
<dbReference type="Proteomes" id="UP000621455">
    <property type="component" value="Unassembled WGS sequence"/>
</dbReference>
<gene>
    <name evidence="1" type="ORF">F2P44_08350</name>
</gene>
<comment type="caution">
    <text evidence="1">The sequence shown here is derived from an EMBL/GenBank/DDBJ whole genome shotgun (WGS) entry which is preliminary data.</text>
</comment>
<dbReference type="RefSeq" id="WP_167086246.1">
    <property type="nucleotide sequence ID" value="NZ_WHJG01000006.1"/>
</dbReference>